<name>A0A1J5SVH3_9ZZZZ</name>
<evidence type="ECO:0000313" key="1">
    <source>
        <dbReference type="EMBL" id="OIR12538.1"/>
    </source>
</evidence>
<gene>
    <name evidence="1" type="primary">apgM</name>
    <name evidence="1" type="ORF">GALL_62370</name>
</gene>
<organism evidence="1">
    <name type="scientific">mine drainage metagenome</name>
    <dbReference type="NCBI Taxonomy" id="410659"/>
    <lineage>
        <taxon>unclassified sequences</taxon>
        <taxon>metagenomes</taxon>
        <taxon>ecological metagenomes</taxon>
    </lineage>
</organism>
<comment type="caution">
    <text evidence="1">The sequence shown here is derived from an EMBL/GenBank/DDBJ whole genome shotgun (WGS) entry which is preliminary data.</text>
</comment>
<dbReference type="AlphaFoldDB" id="A0A1J5SVH3"/>
<protein>
    <submittedName>
        <fullName evidence="1">2,3-bisphosphoglycerate-independent phosphoglycerate mutase</fullName>
    </submittedName>
</protein>
<accession>A0A1J5SVH3</accession>
<dbReference type="GO" id="GO:0004619">
    <property type="term" value="F:phosphoglycerate mutase activity"/>
    <property type="evidence" value="ECO:0007669"/>
    <property type="project" value="InterPro"/>
</dbReference>
<sequence length="256" mass="28948">MQRDCFSLSAPVPLVVDSRHATSLVDSLNQHFSQDGLKFFLGKSGAWYLHLQQKQEVTTTLPSIALGKNIHHFLPQGANATKWISMLNEVQMLLHEHPANLARESVGDVAVNSVWFSGGGVMPATFKFLIPQSSSADLLQTKAALILASNIFYQGLAKWTGTDFKVIPESMDDFFIDNPNLENMSHVRLQLPDTDDLDSSWFNALLLLIKKRRVKHLVLNLGFYEKSIIAEIKPLDIYIDNFKFWRKPKPVLHYLS</sequence>
<dbReference type="EMBL" id="MLJW01000017">
    <property type="protein sequence ID" value="OIR12538.1"/>
    <property type="molecule type" value="Genomic_DNA"/>
</dbReference>
<proteinExistence type="predicted"/>
<reference evidence="1" key="1">
    <citation type="submission" date="2016-10" db="EMBL/GenBank/DDBJ databases">
        <title>Sequence of Gallionella enrichment culture.</title>
        <authorList>
            <person name="Poehlein A."/>
            <person name="Muehling M."/>
            <person name="Daniel R."/>
        </authorList>
    </citation>
    <scope>NUCLEOTIDE SEQUENCE</scope>
</reference>